<keyword evidence="3" id="KW-1185">Reference proteome</keyword>
<evidence type="ECO:0000313" key="3">
    <source>
        <dbReference type="Proteomes" id="UP001597417"/>
    </source>
</evidence>
<dbReference type="Proteomes" id="UP001597417">
    <property type="component" value="Unassembled WGS sequence"/>
</dbReference>
<dbReference type="RefSeq" id="WP_378263566.1">
    <property type="nucleotide sequence ID" value="NZ_JBHUKR010000006.1"/>
</dbReference>
<organism evidence="2 3">
    <name type="scientific">Amycolatopsis pigmentata</name>
    <dbReference type="NCBI Taxonomy" id="450801"/>
    <lineage>
        <taxon>Bacteria</taxon>
        <taxon>Bacillati</taxon>
        <taxon>Actinomycetota</taxon>
        <taxon>Actinomycetes</taxon>
        <taxon>Pseudonocardiales</taxon>
        <taxon>Pseudonocardiaceae</taxon>
        <taxon>Amycolatopsis</taxon>
    </lineage>
</organism>
<gene>
    <name evidence="2" type="ORF">ACFSXZ_09800</name>
</gene>
<reference evidence="3" key="1">
    <citation type="journal article" date="2019" name="Int. J. Syst. Evol. Microbiol.">
        <title>The Global Catalogue of Microorganisms (GCM) 10K type strain sequencing project: providing services to taxonomists for standard genome sequencing and annotation.</title>
        <authorList>
            <consortium name="The Broad Institute Genomics Platform"/>
            <consortium name="The Broad Institute Genome Sequencing Center for Infectious Disease"/>
            <person name="Wu L."/>
            <person name="Ma J."/>
        </authorList>
    </citation>
    <scope>NUCLEOTIDE SEQUENCE [LARGE SCALE GENOMIC DNA]</scope>
    <source>
        <strain evidence="3">CGMCC 4.7645</strain>
    </source>
</reference>
<evidence type="ECO:0000256" key="1">
    <source>
        <dbReference type="SAM" id="Phobius"/>
    </source>
</evidence>
<proteinExistence type="predicted"/>
<keyword evidence="1" id="KW-0472">Membrane</keyword>
<sequence length="596" mass="66144">MNTEWKPRAPSAHCYECGSMDVVAVCHHCGRPMCREHGVSAEVAQRSTEFTGLNLDNVTAWHCTEHDHTVDGGLRWLMISGAAAAVLGIIFLVGTAYWVGGSLAGAGGAGATLGYVISHRRRSRATHARPPFPLVPTIESISLTESVHADIRFDEVAGYQVKKLPATGRLTVDMLLRQADRDRLDRYREKYRLAAEEPVPVSIGFVMLRGPVGLEFDNRHATVPVFALPSRVSDLPFLASGGARDRRYQIDLTHHLRPGLEIDSIPLWLTPALVAESDRRTLELDVGWDKDFGYEDRALEIDRVNEIRLIAPVGWGAVRAIELDEGVQASRRSFGRKPDPDDPDEVVHLIRMSDLRLPKAVKERCRLRVVVHFEGRVETADSIRGSIDLRFRHALSGVSEVQVYHALGGPRRPPRGGTTATGRKSGIATTLTADFSLSLAKVRYQDALMVPDPREPTSDSKLMELEGVIPDHRTVAALTDALSDNNCYVKRVVENPGSNGPSVDEVRRYWDISGRYYERLFPIEFRITLTGNEFRADGDPVRGNTTVAVAVRGVYTDDPRVTEEPGMQQIIKNTWKNLCAQTRRALEESKASRQLG</sequence>
<accession>A0ABW5FS75</accession>
<keyword evidence="1" id="KW-0812">Transmembrane</keyword>
<feature type="transmembrane region" description="Helical" evidence="1">
    <location>
        <begin position="74"/>
        <end position="92"/>
    </location>
</feature>
<evidence type="ECO:0000313" key="2">
    <source>
        <dbReference type="EMBL" id="MFD2416617.1"/>
    </source>
</evidence>
<protein>
    <submittedName>
        <fullName evidence="2">Uncharacterized protein</fullName>
    </submittedName>
</protein>
<dbReference type="EMBL" id="JBHUKR010000006">
    <property type="protein sequence ID" value="MFD2416617.1"/>
    <property type="molecule type" value="Genomic_DNA"/>
</dbReference>
<name>A0ABW5FS75_9PSEU</name>
<comment type="caution">
    <text evidence="2">The sequence shown here is derived from an EMBL/GenBank/DDBJ whole genome shotgun (WGS) entry which is preliminary data.</text>
</comment>
<keyword evidence="1" id="KW-1133">Transmembrane helix</keyword>